<feature type="compositionally biased region" description="Low complexity" evidence="1">
    <location>
        <begin position="13"/>
        <end position="26"/>
    </location>
</feature>
<proteinExistence type="predicted"/>
<comment type="caution">
    <text evidence="2">The sequence shown here is derived from an EMBL/GenBank/DDBJ whole genome shotgun (WGS) entry which is preliminary data.</text>
</comment>
<sequence>MGTIISEDNCAYSNGPSEGPGRSSSGYVLQRKGTTFQKGYGILYGEEVYDAEIFDATIAIRAAFVAEFRWVPELSNILGNEEADTDARTALRNLPERQTQHSYLTLAFPRRLIQQRRQQLVEKWWSNKAPDLALSRRLLHELIAARTGHGDFVAYHCRIHHVDTDQECVCGRETTPAHFFYCRQHANQVRKFRNGMIWIPSENIFLGMIALRILKICTVYRLLQWPNFMNIDKPIFRKIRDHLRMNGVYVVKEKRFKIAKALAQVAIEDDSAIWSEENIREQLEKEGKFNSHRNKISSYSKSTYPPIEKPSTGRELTDFSKCYNTDMKYGGSDDRFDYKLSIFYDVCNRIQPPEWQWKSAISIMLKSRALVFFYRTLLPKITTEMTFHQVITSIRNNFEGESYKRLVQQQWRKVSLSSVIEENPDKSMSEHLETLIETPQDLQLGLDSKYRDDHLRDKLIQACEGNSTFQNACYRPALSLEKFINDLRSSVLAHERSLNPNSTSLFTERRF</sequence>
<name>A0A2S4PYV5_9PEZI</name>
<feature type="region of interest" description="Disordered" evidence="1">
    <location>
        <begin position="1"/>
        <end position="26"/>
    </location>
</feature>
<protein>
    <submittedName>
        <fullName evidence="2">Uncharacterized protein</fullName>
    </submittedName>
</protein>
<evidence type="ECO:0000313" key="3">
    <source>
        <dbReference type="Proteomes" id="UP000237438"/>
    </source>
</evidence>
<dbReference type="EMBL" id="PEDP01000173">
    <property type="protein sequence ID" value="POS87205.1"/>
    <property type="molecule type" value="Genomic_DNA"/>
</dbReference>
<organism evidence="2 3">
    <name type="scientific">Erysiphe pulchra</name>
    <dbReference type="NCBI Taxonomy" id="225359"/>
    <lineage>
        <taxon>Eukaryota</taxon>
        <taxon>Fungi</taxon>
        <taxon>Dikarya</taxon>
        <taxon>Ascomycota</taxon>
        <taxon>Pezizomycotina</taxon>
        <taxon>Leotiomycetes</taxon>
        <taxon>Erysiphales</taxon>
        <taxon>Erysiphaceae</taxon>
        <taxon>Erysiphe</taxon>
    </lineage>
</organism>
<evidence type="ECO:0000256" key="1">
    <source>
        <dbReference type="SAM" id="MobiDB-lite"/>
    </source>
</evidence>
<accession>A0A2S4PYV5</accession>
<dbReference type="Proteomes" id="UP000237438">
    <property type="component" value="Unassembled WGS sequence"/>
</dbReference>
<dbReference type="AlphaFoldDB" id="A0A2S4PYV5"/>
<keyword evidence="3" id="KW-1185">Reference proteome</keyword>
<reference evidence="2 3" key="1">
    <citation type="submission" date="2017-10" db="EMBL/GenBank/DDBJ databases">
        <title>Development of genomic resources for the powdery mildew, Erysiphe pulchra.</title>
        <authorList>
            <person name="Wadl P.A."/>
            <person name="Mack B.M."/>
            <person name="Moore G."/>
            <person name="Beltz S.B."/>
        </authorList>
    </citation>
    <scope>NUCLEOTIDE SEQUENCE [LARGE SCALE GENOMIC DNA]</scope>
    <source>
        <strain evidence="2">Cflorida</strain>
    </source>
</reference>
<evidence type="ECO:0000313" key="2">
    <source>
        <dbReference type="EMBL" id="POS87205.1"/>
    </source>
</evidence>
<gene>
    <name evidence="2" type="ORF">EPUL_003334</name>
</gene>